<dbReference type="PANTHER" id="PTHR30012:SF0">
    <property type="entry name" value="TYPE II SECRETION SYSTEM PROTEIN F-RELATED"/>
    <property type="match status" value="1"/>
</dbReference>
<evidence type="ECO:0000256" key="6">
    <source>
        <dbReference type="ARBA" id="ARBA00022989"/>
    </source>
</evidence>
<proteinExistence type="inferred from homology"/>
<evidence type="ECO:0000256" key="1">
    <source>
        <dbReference type="ARBA" id="ARBA00004429"/>
    </source>
</evidence>
<accession>A0A1F6CGP0</accession>
<name>A0A1F6CGP0_9BACT</name>
<evidence type="ECO:0000256" key="2">
    <source>
        <dbReference type="ARBA" id="ARBA00005745"/>
    </source>
</evidence>
<dbReference type="InterPro" id="IPR003004">
    <property type="entry name" value="GspF/PilC"/>
</dbReference>
<dbReference type="EMBL" id="MFKU01000014">
    <property type="protein sequence ID" value="OGG48403.1"/>
    <property type="molecule type" value="Genomic_DNA"/>
</dbReference>
<dbReference type="Gene3D" id="1.20.81.30">
    <property type="entry name" value="Type II secretion system (T2SS), domain F"/>
    <property type="match status" value="2"/>
</dbReference>
<keyword evidence="3" id="KW-1003">Cell membrane</keyword>
<dbReference type="PRINTS" id="PR00812">
    <property type="entry name" value="BCTERIALGSPF"/>
</dbReference>
<evidence type="ECO:0000256" key="5">
    <source>
        <dbReference type="ARBA" id="ARBA00022692"/>
    </source>
</evidence>
<keyword evidence="7 8" id="KW-0472">Membrane</keyword>
<gene>
    <name evidence="10" type="ORF">A2678_03125</name>
</gene>
<evidence type="ECO:0000256" key="8">
    <source>
        <dbReference type="SAM" id="Phobius"/>
    </source>
</evidence>
<dbReference type="AlphaFoldDB" id="A0A1F6CGP0"/>
<dbReference type="Pfam" id="PF00482">
    <property type="entry name" value="T2SSF"/>
    <property type="match status" value="2"/>
</dbReference>
<feature type="transmembrane region" description="Helical" evidence="8">
    <location>
        <begin position="378"/>
        <end position="399"/>
    </location>
</feature>
<dbReference type="GO" id="GO:0005886">
    <property type="term" value="C:plasma membrane"/>
    <property type="evidence" value="ECO:0007669"/>
    <property type="project" value="UniProtKB-SubCell"/>
</dbReference>
<dbReference type="STRING" id="1798481.A2678_03125"/>
<evidence type="ECO:0000313" key="10">
    <source>
        <dbReference type="EMBL" id="OGG48403.1"/>
    </source>
</evidence>
<keyword evidence="4" id="KW-0997">Cell inner membrane</keyword>
<feature type="transmembrane region" description="Helical" evidence="8">
    <location>
        <begin position="213"/>
        <end position="243"/>
    </location>
</feature>
<evidence type="ECO:0000256" key="4">
    <source>
        <dbReference type="ARBA" id="ARBA00022519"/>
    </source>
</evidence>
<evidence type="ECO:0000313" key="11">
    <source>
        <dbReference type="Proteomes" id="UP000178815"/>
    </source>
</evidence>
<dbReference type="FunFam" id="1.20.81.30:FF:000001">
    <property type="entry name" value="Type II secretion system protein F"/>
    <property type="match status" value="2"/>
</dbReference>
<reference evidence="10 11" key="1">
    <citation type="journal article" date="2016" name="Nat. Commun.">
        <title>Thousands of microbial genomes shed light on interconnected biogeochemical processes in an aquifer system.</title>
        <authorList>
            <person name="Anantharaman K."/>
            <person name="Brown C.T."/>
            <person name="Hug L.A."/>
            <person name="Sharon I."/>
            <person name="Castelle C.J."/>
            <person name="Probst A.J."/>
            <person name="Thomas B.C."/>
            <person name="Singh A."/>
            <person name="Wilkins M.J."/>
            <person name="Karaoz U."/>
            <person name="Brodie E.L."/>
            <person name="Williams K.H."/>
            <person name="Hubbard S.S."/>
            <person name="Banfield J.F."/>
        </authorList>
    </citation>
    <scope>NUCLEOTIDE SEQUENCE [LARGE SCALE GENOMIC DNA]</scope>
</reference>
<comment type="similarity">
    <text evidence="2">Belongs to the GSP F family.</text>
</comment>
<organism evidence="10 11">
    <name type="scientific">Candidatus Kaiserbacteria bacterium RIFCSPHIGHO2_01_FULL_53_31</name>
    <dbReference type="NCBI Taxonomy" id="1798481"/>
    <lineage>
        <taxon>Bacteria</taxon>
        <taxon>Candidatus Kaiseribacteriota</taxon>
    </lineage>
</organism>
<keyword evidence="6 8" id="KW-1133">Transmembrane helix</keyword>
<sequence length="405" mass="43908">MKFRTTIRKEGAPDSTIVIDAASRFEVYEQVQKEGGFVVDLTEHKWDLSLSKLLSYSIFGTGIKRSDVSLMAKNLATMLSAGLSLARALSVIERQTGNKHLKAVVTNISESIKKGSSFHEALTSYPKVFPGILTAMVRAGEESGSLSDSLAVVGLQMERAEALTRKIKGAMIYPFIIITAILIVSILMLIYVVPTLTKTFTELKVPLPTATKLFISLSNFMVAYAPFVFAALIAFVVGTIAFVRSRRGSAIVLAGALYVPVVGELIRETFAARTARTLSSLLSAGVPVLNALSITKEVVRDNAFARVIEEAEERVKKGEPLSIAFAEHTKIYPILMSEMLSVGEETGKVAPMLKQVAEFYEEDVSEKTKDLSTIIEPVLMLLIGGVVGIFAVSMISPIYSLSSAI</sequence>
<evidence type="ECO:0000256" key="3">
    <source>
        <dbReference type="ARBA" id="ARBA00022475"/>
    </source>
</evidence>
<evidence type="ECO:0000256" key="7">
    <source>
        <dbReference type="ARBA" id="ARBA00023136"/>
    </source>
</evidence>
<dbReference type="Proteomes" id="UP000178815">
    <property type="component" value="Unassembled WGS sequence"/>
</dbReference>
<dbReference type="InterPro" id="IPR018076">
    <property type="entry name" value="T2SS_GspF_dom"/>
</dbReference>
<evidence type="ECO:0000259" key="9">
    <source>
        <dbReference type="Pfam" id="PF00482"/>
    </source>
</evidence>
<comment type="subcellular location">
    <subcellularLocation>
        <location evidence="1">Cell inner membrane</location>
        <topology evidence="1">Multi-pass membrane protein</topology>
    </subcellularLocation>
</comment>
<comment type="caution">
    <text evidence="10">The sequence shown here is derived from an EMBL/GenBank/DDBJ whole genome shotgun (WGS) entry which is preliminary data.</text>
</comment>
<feature type="transmembrane region" description="Helical" evidence="8">
    <location>
        <begin position="172"/>
        <end position="193"/>
    </location>
</feature>
<keyword evidence="5 8" id="KW-0812">Transmembrane</keyword>
<feature type="domain" description="Type II secretion system protein GspF" evidence="9">
    <location>
        <begin position="72"/>
        <end position="194"/>
    </location>
</feature>
<feature type="domain" description="Type II secretion system protein GspF" evidence="9">
    <location>
        <begin position="275"/>
        <end position="397"/>
    </location>
</feature>
<dbReference type="InterPro" id="IPR042094">
    <property type="entry name" value="T2SS_GspF_sf"/>
</dbReference>
<dbReference type="PANTHER" id="PTHR30012">
    <property type="entry name" value="GENERAL SECRETION PATHWAY PROTEIN"/>
    <property type="match status" value="1"/>
</dbReference>
<protein>
    <recommendedName>
        <fullName evidence="9">Type II secretion system protein GspF domain-containing protein</fullName>
    </recommendedName>
</protein>